<sequence length="198" mass="21665">MKNPNGTKPKVPAHSLSRFLYRSSSTVFTAATMEVSSLAFRNNNTISVSSFAEALILQSLIATAKSLAYLLIATGSLLTDVNHSISPMDGRFPLDQLSKGNHTCEENKDGSETEDDDDEDDDDDVNDEDDDNDEDFSGDEDDEDADPEDDPVPNGAGGSDDDDEDDDDDDDDNDDGEDEDEDEEEDDDEDQPPSKKKK</sequence>
<name>I3T8I2_MEDTR</name>
<evidence type="ECO:0000256" key="1">
    <source>
        <dbReference type="SAM" id="MobiDB-lite"/>
    </source>
</evidence>
<proteinExistence type="evidence at transcript level"/>
<organism evidence="2">
    <name type="scientific">Medicago truncatula</name>
    <name type="common">Barrel medic</name>
    <name type="synonym">Medicago tribuloides</name>
    <dbReference type="NCBI Taxonomy" id="3880"/>
    <lineage>
        <taxon>Eukaryota</taxon>
        <taxon>Viridiplantae</taxon>
        <taxon>Streptophyta</taxon>
        <taxon>Embryophyta</taxon>
        <taxon>Tracheophyta</taxon>
        <taxon>Spermatophyta</taxon>
        <taxon>Magnoliopsida</taxon>
        <taxon>eudicotyledons</taxon>
        <taxon>Gunneridae</taxon>
        <taxon>Pentapetalae</taxon>
        <taxon>rosids</taxon>
        <taxon>fabids</taxon>
        <taxon>Fabales</taxon>
        <taxon>Fabaceae</taxon>
        <taxon>Papilionoideae</taxon>
        <taxon>50 kb inversion clade</taxon>
        <taxon>NPAAA clade</taxon>
        <taxon>Hologalegina</taxon>
        <taxon>IRL clade</taxon>
        <taxon>Trifolieae</taxon>
        <taxon>Medicago</taxon>
    </lineage>
</organism>
<reference evidence="2" key="1">
    <citation type="submission" date="2012-05" db="EMBL/GenBank/DDBJ databases">
        <authorList>
            <person name="Krishnakumar V."/>
            <person name="Cheung F."/>
            <person name="Xiao Y."/>
            <person name="Chan A."/>
            <person name="Moskal W.A."/>
            <person name="Town C.D."/>
        </authorList>
    </citation>
    <scope>NUCLEOTIDE SEQUENCE</scope>
</reference>
<dbReference type="ExpressionAtlas" id="I3T8I2">
    <property type="expression patterns" value="differential"/>
</dbReference>
<feature type="compositionally biased region" description="Acidic residues" evidence="1">
    <location>
        <begin position="112"/>
        <end position="151"/>
    </location>
</feature>
<dbReference type="PANTHER" id="PTHR35711">
    <property type="entry name" value="EXPRESSED PROTEIN"/>
    <property type="match status" value="1"/>
</dbReference>
<feature type="region of interest" description="Disordered" evidence="1">
    <location>
        <begin position="92"/>
        <end position="198"/>
    </location>
</feature>
<dbReference type="AlphaFoldDB" id="I3T8I2"/>
<dbReference type="EMBL" id="BT149030">
    <property type="protein sequence ID" value="AFK48824.1"/>
    <property type="molecule type" value="mRNA"/>
</dbReference>
<evidence type="ECO:0000313" key="2">
    <source>
        <dbReference type="EMBL" id="AFK48824.1"/>
    </source>
</evidence>
<evidence type="ECO:0008006" key="3">
    <source>
        <dbReference type="Google" id="ProtNLM"/>
    </source>
</evidence>
<dbReference type="PANTHER" id="PTHR35711:SF4">
    <property type="entry name" value="ACTING ON PEPTIDE BONDS (PEPTIDASE)-RELATED"/>
    <property type="match status" value="1"/>
</dbReference>
<accession>I3T8I2</accession>
<protein>
    <recommendedName>
        <fullName evidence="3">Acting on peptide bonds (Peptidase)</fullName>
    </recommendedName>
</protein>
<feature type="compositionally biased region" description="Acidic residues" evidence="1">
    <location>
        <begin position="159"/>
        <end position="191"/>
    </location>
</feature>
<feature type="compositionally biased region" description="Basic and acidic residues" evidence="1">
    <location>
        <begin position="102"/>
        <end position="111"/>
    </location>
</feature>